<dbReference type="AlphaFoldDB" id="A0A2T0B9R3"/>
<evidence type="ECO:0000313" key="5">
    <source>
        <dbReference type="EMBL" id="PRR80537.1"/>
    </source>
</evidence>
<evidence type="ECO:0000256" key="3">
    <source>
        <dbReference type="ARBA" id="ARBA00022695"/>
    </source>
</evidence>
<dbReference type="GO" id="GO:0016829">
    <property type="term" value="F:lyase activity"/>
    <property type="evidence" value="ECO:0007669"/>
    <property type="project" value="UniProtKB-KW"/>
</dbReference>
<comment type="catalytic activity">
    <reaction evidence="4">
        <text>apo-[citrate lyase ACP] + 2'-(5''-triphospho-alpha-D-ribosyl)-3'-dephospho-CoA = holo-[citrate lyase ACP] + diphosphate</text>
        <dbReference type="Rhea" id="RHEA:16333"/>
        <dbReference type="Rhea" id="RHEA-COMP:10157"/>
        <dbReference type="Rhea" id="RHEA-COMP:10158"/>
        <dbReference type="ChEBI" id="CHEBI:29999"/>
        <dbReference type="ChEBI" id="CHEBI:33019"/>
        <dbReference type="ChEBI" id="CHEBI:61378"/>
        <dbReference type="ChEBI" id="CHEBI:82683"/>
        <dbReference type="EC" id="2.7.7.61"/>
    </reaction>
</comment>
<dbReference type="NCBIfam" id="TIGR03124">
    <property type="entry name" value="citrate_citX"/>
    <property type="match status" value="1"/>
</dbReference>
<protein>
    <recommendedName>
        <fullName evidence="1">citrate lyase holo-[acyl-carrier protein] synthase</fullName>
        <ecNumber evidence="1">2.7.7.61</ecNumber>
    </recommendedName>
</protein>
<organism evidence="5 6">
    <name type="scientific">Clostridium liquoris</name>
    <dbReference type="NCBI Taxonomy" id="1289519"/>
    <lineage>
        <taxon>Bacteria</taxon>
        <taxon>Bacillati</taxon>
        <taxon>Bacillota</taxon>
        <taxon>Clostridia</taxon>
        <taxon>Eubacteriales</taxon>
        <taxon>Clostridiaceae</taxon>
        <taxon>Clostridium</taxon>
    </lineage>
</organism>
<keyword evidence="2 5" id="KW-0808">Transferase</keyword>
<reference evidence="5 6" key="1">
    <citation type="submission" date="2018-03" db="EMBL/GenBank/DDBJ databases">
        <title>Genome sequence of Clostridium liquoris DSM 100320.</title>
        <authorList>
            <person name="Poehlein A."/>
            <person name="Daniel R."/>
        </authorList>
    </citation>
    <scope>NUCLEOTIDE SEQUENCE [LARGE SCALE GENOMIC DNA]</scope>
    <source>
        <strain evidence="5 6">DSM 100320</strain>
    </source>
</reference>
<keyword evidence="6" id="KW-1185">Reference proteome</keyword>
<dbReference type="OrthoDB" id="3196716at2"/>
<accession>A0A2T0B9R3</accession>
<name>A0A2T0B9R3_9CLOT</name>
<dbReference type="Proteomes" id="UP000239706">
    <property type="component" value="Unassembled WGS sequence"/>
</dbReference>
<dbReference type="EMBL" id="PVXO01000005">
    <property type="protein sequence ID" value="PRR80537.1"/>
    <property type="molecule type" value="Genomic_DNA"/>
</dbReference>
<dbReference type="GO" id="GO:0050519">
    <property type="term" value="F:holo-citrate lyase synthase activity"/>
    <property type="evidence" value="ECO:0007669"/>
    <property type="project" value="UniProtKB-EC"/>
</dbReference>
<gene>
    <name evidence="5" type="primary">citX</name>
    <name evidence="5" type="ORF">CLLI_01100</name>
</gene>
<dbReference type="EC" id="2.7.7.61" evidence="1"/>
<evidence type="ECO:0000256" key="4">
    <source>
        <dbReference type="ARBA" id="ARBA00048574"/>
    </source>
</evidence>
<dbReference type="RefSeq" id="WP_106062339.1">
    <property type="nucleotide sequence ID" value="NZ_PVXO01000005.1"/>
</dbReference>
<keyword evidence="5" id="KW-0456">Lyase</keyword>
<sequence>MSKYTIEDLLLAKEERVNFQYELIDKYKLPIVSMRVNYPGINKDNELSRKIAEIIKNELISKFKENIVYKDYKNTAEGPVFTLVLKNIAEEIKRKTVDVEEHHLLGRCVDIDVYDAQGNGLSRTSLGLPSRKCFLCEDKAQNCGRSRKHNIEDVVGFIENKYNEYMLQHNI</sequence>
<keyword evidence="3 5" id="KW-0548">Nucleotidyltransferase</keyword>
<dbReference type="GO" id="GO:0051191">
    <property type="term" value="P:prosthetic group biosynthetic process"/>
    <property type="evidence" value="ECO:0007669"/>
    <property type="project" value="InterPro"/>
</dbReference>
<proteinExistence type="predicted"/>
<evidence type="ECO:0000313" key="6">
    <source>
        <dbReference type="Proteomes" id="UP000239706"/>
    </source>
</evidence>
<evidence type="ECO:0000256" key="1">
    <source>
        <dbReference type="ARBA" id="ARBA00012524"/>
    </source>
</evidence>
<evidence type="ECO:0000256" key="2">
    <source>
        <dbReference type="ARBA" id="ARBA00022679"/>
    </source>
</evidence>
<dbReference type="Pfam" id="PF03802">
    <property type="entry name" value="CitX"/>
    <property type="match status" value="1"/>
</dbReference>
<dbReference type="InterPro" id="IPR005551">
    <property type="entry name" value="CitX"/>
</dbReference>
<comment type="caution">
    <text evidence="5">The sequence shown here is derived from an EMBL/GenBank/DDBJ whole genome shotgun (WGS) entry which is preliminary data.</text>
</comment>